<organism evidence="2 3">
    <name type="scientific">Dioscorea zingiberensis</name>
    <dbReference type="NCBI Taxonomy" id="325984"/>
    <lineage>
        <taxon>Eukaryota</taxon>
        <taxon>Viridiplantae</taxon>
        <taxon>Streptophyta</taxon>
        <taxon>Embryophyta</taxon>
        <taxon>Tracheophyta</taxon>
        <taxon>Spermatophyta</taxon>
        <taxon>Magnoliopsida</taxon>
        <taxon>Liliopsida</taxon>
        <taxon>Dioscoreales</taxon>
        <taxon>Dioscoreaceae</taxon>
        <taxon>Dioscorea</taxon>
    </lineage>
</organism>
<evidence type="ECO:0000313" key="2">
    <source>
        <dbReference type="EMBL" id="KAJ0988824.1"/>
    </source>
</evidence>
<dbReference type="Proteomes" id="UP001085076">
    <property type="component" value="Miscellaneous, Linkage group lg01"/>
</dbReference>
<proteinExistence type="predicted"/>
<protein>
    <submittedName>
        <fullName evidence="2">Uncharacterized protein</fullName>
    </submittedName>
</protein>
<keyword evidence="3" id="KW-1185">Reference proteome</keyword>
<keyword evidence="1" id="KW-1133">Transmembrane helix</keyword>
<keyword evidence="1" id="KW-0472">Membrane</keyword>
<comment type="caution">
    <text evidence="2">The sequence shown here is derived from an EMBL/GenBank/DDBJ whole genome shotgun (WGS) entry which is preliminary data.</text>
</comment>
<sequence>MEMKDGDKKKVELELVHGAIQQLLDEKRKHKEEGLDADEDETKLLSKLLTQLESRKEDDKNANREEIISKDFGENDVRIDEIVKEIKMVKRQNKITHCLLSALIIVTAFWQFSEVSMLLAVKEKFSNPLKAVGDMIKGALKVRGNKRLTEPPPVGVPQLPHVDIPALSLNGNDDN</sequence>
<evidence type="ECO:0000313" key="3">
    <source>
        <dbReference type="Proteomes" id="UP001085076"/>
    </source>
</evidence>
<gene>
    <name evidence="2" type="ORF">J5N97_007180</name>
</gene>
<dbReference type="OrthoDB" id="782808at2759"/>
<reference evidence="2" key="2">
    <citation type="journal article" date="2022" name="Hortic Res">
        <title>The genome of Dioscorea zingiberensis sheds light on the biosynthesis, origin and evolution of the medicinally important diosgenin saponins.</title>
        <authorList>
            <person name="Li Y."/>
            <person name="Tan C."/>
            <person name="Li Z."/>
            <person name="Guo J."/>
            <person name="Li S."/>
            <person name="Chen X."/>
            <person name="Wang C."/>
            <person name="Dai X."/>
            <person name="Yang H."/>
            <person name="Song W."/>
            <person name="Hou L."/>
            <person name="Xu J."/>
            <person name="Tong Z."/>
            <person name="Xu A."/>
            <person name="Yuan X."/>
            <person name="Wang W."/>
            <person name="Yang Q."/>
            <person name="Chen L."/>
            <person name="Sun Z."/>
            <person name="Wang K."/>
            <person name="Pan B."/>
            <person name="Chen J."/>
            <person name="Bao Y."/>
            <person name="Liu F."/>
            <person name="Qi X."/>
            <person name="Gang D.R."/>
            <person name="Wen J."/>
            <person name="Li J."/>
        </authorList>
    </citation>
    <scope>NUCLEOTIDE SEQUENCE</scope>
    <source>
        <strain evidence="2">Dzin_1.0</strain>
    </source>
</reference>
<name>A0A9D5DCQ8_9LILI</name>
<feature type="transmembrane region" description="Helical" evidence="1">
    <location>
        <begin position="95"/>
        <end position="112"/>
    </location>
</feature>
<evidence type="ECO:0000256" key="1">
    <source>
        <dbReference type="SAM" id="Phobius"/>
    </source>
</evidence>
<keyword evidence="1" id="KW-0812">Transmembrane</keyword>
<dbReference type="PANTHER" id="PTHR35280:SF1">
    <property type="entry name" value="F17L21.9"/>
    <property type="match status" value="1"/>
</dbReference>
<accession>A0A9D5DCQ8</accession>
<dbReference type="PANTHER" id="PTHR35280">
    <property type="entry name" value="F17L21.9"/>
    <property type="match status" value="1"/>
</dbReference>
<dbReference type="EMBL" id="JAGGNH010000001">
    <property type="protein sequence ID" value="KAJ0988824.1"/>
    <property type="molecule type" value="Genomic_DNA"/>
</dbReference>
<dbReference type="AlphaFoldDB" id="A0A9D5DCQ8"/>
<reference evidence="2" key="1">
    <citation type="submission" date="2021-03" db="EMBL/GenBank/DDBJ databases">
        <authorList>
            <person name="Li Z."/>
            <person name="Yang C."/>
        </authorList>
    </citation>
    <scope>NUCLEOTIDE SEQUENCE</scope>
    <source>
        <strain evidence="2">Dzin_1.0</strain>
        <tissue evidence="2">Leaf</tissue>
    </source>
</reference>